<protein>
    <submittedName>
        <fullName evidence="1">Uncharacterized protein</fullName>
    </submittedName>
</protein>
<keyword evidence="2" id="KW-1185">Reference proteome</keyword>
<gene>
    <name evidence="1" type="ORF">Dsin_009256</name>
</gene>
<dbReference type="Proteomes" id="UP001281410">
    <property type="component" value="Unassembled WGS sequence"/>
</dbReference>
<reference evidence="1" key="1">
    <citation type="journal article" date="2023" name="Plant J.">
        <title>Genome sequences and population genomics provide insights into the demographic history, inbreeding, and mutation load of two 'living fossil' tree species of Dipteronia.</title>
        <authorList>
            <person name="Feng Y."/>
            <person name="Comes H.P."/>
            <person name="Chen J."/>
            <person name="Zhu S."/>
            <person name="Lu R."/>
            <person name="Zhang X."/>
            <person name="Li P."/>
            <person name="Qiu J."/>
            <person name="Olsen K.M."/>
            <person name="Qiu Y."/>
        </authorList>
    </citation>
    <scope>NUCLEOTIDE SEQUENCE</scope>
    <source>
        <strain evidence="1">NBL</strain>
    </source>
</reference>
<dbReference type="AlphaFoldDB" id="A0AAE0EBK4"/>
<name>A0AAE0EBK4_9ROSI</name>
<comment type="caution">
    <text evidence="1">The sequence shown here is derived from an EMBL/GenBank/DDBJ whole genome shotgun (WGS) entry which is preliminary data.</text>
</comment>
<dbReference type="Gene3D" id="3.60.10.10">
    <property type="entry name" value="Endonuclease/exonuclease/phosphatase"/>
    <property type="match status" value="1"/>
</dbReference>
<dbReference type="SUPFAM" id="SSF56219">
    <property type="entry name" value="DNase I-like"/>
    <property type="match status" value="1"/>
</dbReference>
<accession>A0AAE0EBK4</accession>
<dbReference type="EMBL" id="JANJYJ010000003">
    <property type="protein sequence ID" value="KAK3222231.1"/>
    <property type="molecule type" value="Genomic_DNA"/>
</dbReference>
<evidence type="ECO:0000313" key="2">
    <source>
        <dbReference type="Proteomes" id="UP001281410"/>
    </source>
</evidence>
<sequence length="116" mass="12819">MGEKGMMRSLSGTWLSKGVSVDANGSAGRLLSLWNEDLFDAKSFKATKRCIIMEGGDFNTVLDSSERKDGNGNMASSRNFSSFILNANVVDMPLRGITFTWSDHMGRGSWARLDRF</sequence>
<evidence type="ECO:0000313" key="1">
    <source>
        <dbReference type="EMBL" id="KAK3222231.1"/>
    </source>
</evidence>
<proteinExistence type="predicted"/>
<organism evidence="1 2">
    <name type="scientific">Dipteronia sinensis</name>
    <dbReference type="NCBI Taxonomy" id="43782"/>
    <lineage>
        <taxon>Eukaryota</taxon>
        <taxon>Viridiplantae</taxon>
        <taxon>Streptophyta</taxon>
        <taxon>Embryophyta</taxon>
        <taxon>Tracheophyta</taxon>
        <taxon>Spermatophyta</taxon>
        <taxon>Magnoliopsida</taxon>
        <taxon>eudicotyledons</taxon>
        <taxon>Gunneridae</taxon>
        <taxon>Pentapetalae</taxon>
        <taxon>rosids</taxon>
        <taxon>malvids</taxon>
        <taxon>Sapindales</taxon>
        <taxon>Sapindaceae</taxon>
        <taxon>Hippocastanoideae</taxon>
        <taxon>Acereae</taxon>
        <taxon>Dipteronia</taxon>
    </lineage>
</organism>
<dbReference type="InterPro" id="IPR036691">
    <property type="entry name" value="Endo/exonu/phosph_ase_sf"/>
</dbReference>